<evidence type="ECO:0000313" key="1">
    <source>
        <dbReference type="EMBL" id="GAT51633.1"/>
    </source>
</evidence>
<evidence type="ECO:0000313" key="2">
    <source>
        <dbReference type="Proteomes" id="UP000815677"/>
    </source>
</evidence>
<protein>
    <submittedName>
        <fullName evidence="1">Uncharacterized protein</fullName>
    </submittedName>
</protein>
<dbReference type="EMBL" id="DF847305">
    <property type="protein sequence ID" value="GAT51633.1"/>
    <property type="molecule type" value="Genomic_DNA"/>
</dbReference>
<reference evidence="1" key="1">
    <citation type="submission" date="2014-09" db="EMBL/GenBank/DDBJ databases">
        <title>Genome sequence of the luminous mushroom Mycena chlorophos for searching fungal bioluminescence genes.</title>
        <authorList>
            <person name="Tanaka Y."/>
            <person name="Kasuga D."/>
            <person name="Oba Y."/>
            <person name="Hase S."/>
            <person name="Sato K."/>
            <person name="Oba Y."/>
            <person name="Sakakibara Y."/>
        </authorList>
    </citation>
    <scope>NUCLEOTIDE SEQUENCE</scope>
</reference>
<keyword evidence="2" id="KW-1185">Reference proteome</keyword>
<dbReference type="Proteomes" id="UP000815677">
    <property type="component" value="Unassembled WGS sequence"/>
</dbReference>
<proteinExistence type="predicted"/>
<gene>
    <name evidence="1" type="ORF">MCHLO_08759</name>
</gene>
<organism evidence="1 2">
    <name type="scientific">Mycena chlorophos</name>
    <name type="common">Agaric fungus</name>
    <name type="synonym">Agaricus chlorophos</name>
    <dbReference type="NCBI Taxonomy" id="658473"/>
    <lineage>
        <taxon>Eukaryota</taxon>
        <taxon>Fungi</taxon>
        <taxon>Dikarya</taxon>
        <taxon>Basidiomycota</taxon>
        <taxon>Agaricomycotina</taxon>
        <taxon>Agaricomycetes</taxon>
        <taxon>Agaricomycetidae</taxon>
        <taxon>Agaricales</taxon>
        <taxon>Marasmiineae</taxon>
        <taxon>Mycenaceae</taxon>
        <taxon>Mycena</taxon>
    </lineage>
</organism>
<sequence length="214" mass="23797">MTSLAHKDHHLVPVPAYNAFASVHLNTVHSLPVGIRNDPIASEAARALQRDCRTYLAYVAGRAGVFQHHSEHNASDIFLVLPGPPVPFLCGGVRVEGTMAIPIGIDQPNVSGRRPLRPSHPLPLPNCYMSPFWRMIVRSPTVYEDEERVTHRLDTQDAVDFMDYVEDDYCVWRPQTSLSVLDNSTEELVELNSAVTAFPPSRRSSQISASRAET</sequence>
<name>A0ABQ0LKL0_MYCCL</name>
<accession>A0ABQ0LKL0</accession>